<feature type="transmembrane region" description="Helical" evidence="1">
    <location>
        <begin position="12"/>
        <end position="32"/>
    </location>
</feature>
<dbReference type="Pfam" id="PF00561">
    <property type="entry name" value="Abhydrolase_1"/>
    <property type="match status" value="1"/>
</dbReference>
<keyword evidence="1" id="KW-0472">Membrane</keyword>
<dbReference type="KEGG" id="lti:JW886_01535"/>
<evidence type="ECO:0000259" key="2">
    <source>
        <dbReference type="Pfam" id="PF00561"/>
    </source>
</evidence>
<accession>A0AA45KGK9</accession>
<reference evidence="3 4" key="1">
    <citation type="submission" date="2021-02" db="EMBL/GenBank/DDBJ databases">
        <title>Complete genome sequence of Lactococcus lactis strain K_LL004.</title>
        <authorList>
            <person name="Kim H.B."/>
        </authorList>
    </citation>
    <scope>NUCLEOTIDE SEQUENCE [LARGE SCALE GENOMIC DNA]</scope>
    <source>
        <strain evidence="3 4">K_LL004</strain>
    </source>
</reference>
<evidence type="ECO:0000313" key="4">
    <source>
        <dbReference type="Proteomes" id="UP000663608"/>
    </source>
</evidence>
<dbReference type="RefSeq" id="WP_205872124.1">
    <property type="nucleotide sequence ID" value="NZ_CP070872.1"/>
</dbReference>
<dbReference type="GO" id="GO:0016787">
    <property type="term" value="F:hydrolase activity"/>
    <property type="evidence" value="ECO:0007669"/>
    <property type="project" value="UniProtKB-KW"/>
</dbReference>
<keyword evidence="1" id="KW-0812">Transmembrane</keyword>
<dbReference type="SUPFAM" id="SSF53474">
    <property type="entry name" value="alpha/beta-Hydrolases"/>
    <property type="match status" value="1"/>
</dbReference>
<keyword evidence="1" id="KW-1133">Transmembrane helix</keyword>
<organism evidence="3 4">
    <name type="scientific">Lactococcus taiwanensis</name>
    <dbReference type="NCBI Taxonomy" id="1151742"/>
    <lineage>
        <taxon>Bacteria</taxon>
        <taxon>Bacillati</taxon>
        <taxon>Bacillota</taxon>
        <taxon>Bacilli</taxon>
        <taxon>Lactobacillales</taxon>
        <taxon>Streptococcaceae</taxon>
        <taxon>Lactococcus</taxon>
    </lineage>
</organism>
<dbReference type="EMBL" id="CP070872">
    <property type="protein sequence ID" value="QSE76973.1"/>
    <property type="molecule type" value="Genomic_DNA"/>
</dbReference>
<feature type="domain" description="AB hydrolase-1" evidence="2">
    <location>
        <begin position="90"/>
        <end position="207"/>
    </location>
</feature>
<dbReference type="AlphaFoldDB" id="A0AA45KGK9"/>
<dbReference type="InterPro" id="IPR029058">
    <property type="entry name" value="AB_hydrolase_fold"/>
</dbReference>
<dbReference type="Gene3D" id="3.40.50.1820">
    <property type="entry name" value="alpha/beta hydrolase"/>
    <property type="match status" value="1"/>
</dbReference>
<keyword evidence="4" id="KW-1185">Reference proteome</keyword>
<dbReference type="InterPro" id="IPR052920">
    <property type="entry name" value="DNA-binding_regulatory"/>
</dbReference>
<dbReference type="Proteomes" id="UP000663608">
    <property type="component" value="Chromosome"/>
</dbReference>
<gene>
    <name evidence="3" type="ORF">JW886_01535</name>
</gene>
<dbReference type="PANTHER" id="PTHR43358:SF4">
    <property type="entry name" value="ALPHA_BETA HYDROLASE FOLD-1 DOMAIN-CONTAINING PROTEIN"/>
    <property type="match status" value="1"/>
</dbReference>
<evidence type="ECO:0000313" key="3">
    <source>
        <dbReference type="EMBL" id="QSE76973.1"/>
    </source>
</evidence>
<name>A0AA45KGK9_9LACT</name>
<evidence type="ECO:0000256" key="1">
    <source>
        <dbReference type="SAM" id="Phobius"/>
    </source>
</evidence>
<sequence length="314" mass="35622">MKNLKKKRLWRWVIALFALLLIIDFGVTLYFYKVACVRNDTPVSQVKSSSPNYSLVKKFDKLPKSTETITSDHLELKAWYVPATVRTDKTVIVVHGFRQNKSAMRQYGELFHELGYNVLMPDNRGAGDSEGKFITFGYHDKTDVIAWANYLTQKNPQSDLTLYGLSMGAATVMMASSEKALPSSVKNIIEDCGYTNAWDEIVYQAKSSYNLPAFPLVYSVSLESKIRQGWFFNEANATKALSKNTRPILLIHGDKDTYVPTKMVYENYQAVKSGTPKKLLIVKGATHARSFETDPKLYRKTIAQFMSTYNPISK</sequence>
<proteinExistence type="predicted"/>
<protein>
    <submittedName>
        <fullName evidence="3">Alpha/beta hydrolase</fullName>
    </submittedName>
</protein>
<dbReference type="PANTHER" id="PTHR43358">
    <property type="entry name" value="ALPHA/BETA-HYDROLASE"/>
    <property type="match status" value="1"/>
</dbReference>
<keyword evidence="3" id="KW-0378">Hydrolase</keyword>
<dbReference type="InterPro" id="IPR000073">
    <property type="entry name" value="AB_hydrolase_1"/>
</dbReference>